<evidence type="ECO:0000313" key="10">
    <source>
        <dbReference type="EMBL" id="GKV29757.1"/>
    </source>
</evidence>
<evidence type="ECO:0000256" key="1">
    <source>
        <dbReference type="ARBA" id="ARBA00004141"/>
    </source>
</evidence>
<gene>
    <name evidence="10" type="ORF">SLEP1_g38656</name>
</gene>
<dbReference type="Pfam" id="PF11744">
    <property type="entry name" value="ALMT"/>
    <property type="match status" value="2"/>
</dbReference>
<comment type="similarity">
    <text evidence="2">Belongs to the aromatic acid exporter (TC 2.A.85) family.</text>
</comment>
<feature type="transmembrane region" description="Helical" evidence="9">
    <location>
        <begin position="129"/>
        <end position="152"/>
    </location>
</feature>
<reference evidence="10 11" key="1">
    <citation type="journal article" date="2021" name="Commun. Biol.">
        <title>The genome of Shorea leprosula (Dipterocarpaceae) highlights the ecological relevance of drought in aseasonal tropical rainforests.</title>
        <authorList>
            <person name="Ng K.K.S."/>
            <person name="Kobayashi M.J."/>
            <person name="Fawcett J.A."/>
            <person name="Hatakeyama M."/>
            <person name="Paape T."/>
            <person name="Ng C.H."/>
            <person name="Ang C.C."/>
            <person name="Tnah L.H."/>
            <person name="Lee C.T."/>
            <person name="Nishiyama T."/>
            <person name="Sese J."/>
            <person name="O'Brien M.J."/>
            <person name="Copetti D."/>
            <person name="Mohd Noor M.I."/>
            <person name="Ong R.C."/>
            <person name="Putra M."/>
            <person name="Sireger I.Z."/>
            <person name="Indrioko S."/>
            <person name="Kosugi Y."/>
            <person name="Izuno A."/>
            <person name="Isagi Y."/>
            <person name="Lee S.L."/>
            <person name="Shimizu K.K."/>
        </authorList>
    </citation>
    <scope>NUCLEOTIDE SEQUENCE [LARGE SCALE GENOMIC DNA]</scope>
    <source>
        <strain evidence="10">214</strain>
    </source>
</reference>
<evidence type="ECO:0000256" key="3">
    <source>
        <dbReference type="ARBA" id="ARBA00022448"/>
    </source>
</evidence>
<feature type="transmembrane region" description="Helical" evidence="9">
    <location>
        <begin position="40"/>
        <end position="58"/>
    </location>
</feature>
<comment type="subcellular location">
    <subcellularLocation>
        <location evidence="1">Membrane</location>
        <topology evidence="1">Multi-pass membrane protein</topology>
    </subcellularLocation>
</comment>
<feature type="transmembrane region" description="Helical" evidence="9">
    <location>
        <begin position="189"/>
        <end position="211"/>
    </location>
</feature>
<keyword evidence="7 9" id="KW-0472">Membrane</keyword>
<organism evidence="10 11">
    <name type="scientific">Rubroshorea leprosula</name>
    <dbReference type="NCBI Taxonomy" id="152421"/>
    <lineage>
        <taxon>Eukaryota</taxon>
        <taxon>Viridiplantae</taxon>
        <taxon>Streptophyta</taxon>
        <taxon>Embryophyta</taxon>
        <taxon>Tracheophyta</taxon>
        <taxon>Spermatophyta</taxon>
        <taxon>Magnoliopsida</taxon>
        <taxon>eudicotyledons</taxon>
        <taxon>Gunneridae</taxon>
        <taxon>Pentapetalae</taxon>
        <taxon>rosids</taxon>
        <taxon>malvids</taxon>
        <taxon>Malvales</taxon>
        <taxon>Dipterocarpaceae</taxon>
        <taxon>Rubroshorea</taxon>
    </lineage>
</organism>
<evidence type="ECO:0000256" key="5">
    <source>
        <dbReference type="ARBA" id="ARBA00022989"/>
    </source>
</evidence>
<evidence type="ECO:0000256" key="2">
    <source>
        <dbReference type="ARBA" id="ARBA00007079"/>
    </source>
</evidence>
<feature type="transmembrane region" description="Helical" evidence="9">
    <location>
        <begin position="158"/>
        <end position="177"/>
    </location>
</feature>
<evidence type="ECO:0000256" key="6">
    <source>
        <dbReference type="ARBA" id="ARBA00023065"/>
    </source>
</evidence>
<proteinExistence type="inferred from homology"/>
<evidence type="ECO:0000256" key="9">
    <source>
        <dbReference type="SAM" id="Phobius"/>
    </source>
</evidence>
<keyword evidence="4 9" id="KW-0812">Transmembrane</keyword>
<sequence>MESHAQENAGVQALACKLKTKIVSITNSYIQLGKDDPRRVLHSLKVALAITVVSFIYYSDELFNQFKFNGIWAVMTVVVVSEFTAGGTLSKVLNRGFATFLGGALAFGAHEFGKYIVGKHVGPRFRSRAELIFVGLCVFILVAGATFTRFFPRIKARYDYGCMIFIMTVSLVGVAGPREGDFGVAIERLETVLMGGAACAIISVFIFPVWAGEELHNSTVSNLEKLAKYLEGFGDVYFGPRYNGKAGKRKENMSLPLEYKSVLNSKAKEEALLPSPEQPRKRIRKLPCSEFQAKIKESCRRMSAQSGNALRELAIAIKTMTEPYSSTETSLNASKSAIRSLKTALKGLSFDAPDLLAILPAATVASVLVEVVKCVEKISTSVHELSNLAHFKTLEPLAKELKPVFPINSVPNDDIDLDKIIVIKLVPHPMHNEPIPNGHV</sequence>
<dbReference type="GO" id="GO:0015743">
    <property type="term" value="P:malate transport"/>
    <property type="evidence" value="ECO:0007669"/>
    <property type="project" value="InterPro"/>
</dbReference>
<keyword evidence="8" id="KW-0407">Ion channel</keyword>
<keyword evidence="5 9" id="KW-1133">Transmembrane helix</keyword>
<comment type="caution">
    <text evidence="10">The sequence shown here is derived from an EMBL/GenBank/DDBJ whole genome shotgun (WGS) entry which is preliminary data.</text>
</comment>
<dbReference type="Proteomes" id="UP001054252">
    <property type="component" value="Unassembled WGS sequence"/>
</dbReference>
<name>A0AAV5KYS0_9ROSI</name>
<accession>A0AAV5KYS0</accession>
<dbReference type="GO" id="GO:0034220">
    <property type="term" value="P:monoatomic ion transmembrane transport"/>
    <property type="evidence" value="ECO:0007669"/>
    <property type="project" value="UniProtKB-KW"/>
</dbReference>
<keyword evidence="11" id="KW-1185">Reference proteome</keyword>
<dbReference type="GO" id="GO:0016020">
    <property type="term" value="C:membrane"/>
    <property type="evidence" value="ECO:0007669"/>
    <property type="project" value="UniProtKB-SubCell"/>
</dbReference>
<evidence type="ECO:0008006" key="12">
    <source>
        <dbReference type="Google" id="ProtNLM"/>
    </source>
</evidence>
<dbReference type="InterPro" id="IPR020966">
    <property type="entry name" value="ALMT"/>
</dbReference>
<evidence type="ECO:0000256" key="4">
    <source>
        <dbReference type="ARBA" id="ARBA00022692"/>
    </source>
</evidence>
<dbReference type="EMBL" id="BPVZ01000084">
    <property type="protein sequence ID" value="GKV29757.1"/>
    <property type="molecule type" value="Genomic_DNA"/>
</dbReference>
<dbReference type="PANTHER" id="PTHR31086">
    <property type="entry name" value="ALUMINUM-ACTIVATED MALATE TRANSPORTER 10"/>
    <property type="match status" value="1"/>
</dbReference>
<evidence type="ECO:0000313" key="11">
    <source>
        <dbReference type="Proteomes" id="UP001054252"/>
    </source>
</evidence>
<feature type="transmembrane region" description="Helical" evidence="9">
    <location>
        <begin position="96"/>
        <end position="117"/>
    </location>
</feature>
<dbReference type="AlphaFoldDB" id="A0AAV5KYS0"/>
<evidence type="ECO:0000256" key="8">
    <source>
        <dbReference type="ARBA" id="ARBA00023303"/>
    </source>
</evidence>
<keyword evidence="3" id="KW-0813">Transport</keyword>
<protein>
    <recommendedName>
        <fullName evidence="12">Aluminum-activated malate transporter</fullName>
    </recommendedName>
</protein>
<evidence type="ECO:0000256" key="7">
    <source>
        <dbReference type="ARBA" id="ARBA00023136"/>
    </source>
</evidence>
<keyword evidence="6" id="KW-0406">Ion transport</keyword>